<evidence type="ECO:0000313" key="2">
    <source>
        <dbReference type="EMBL" id="HIX72384.1"/>
    </source>
</evidence>
<dbReference type="GO" id="GO:0008289">
    <property type="term" value="F:lipid binding"/>
    <property type="evidence" value="ECO:0007669"/>
    <property type="project" value="UniProtKB-KW"/>
</dbReference>
<proteinExistence type="predicted"/>
<dbReference type="InterPro" id="IPR003797">
    <property type="entry name" value="DegV"/>
</dbReference>
<dbReference type="InterPro" id="IPR050270">
    <property type="entry name" value="DegV_domain_contain"/>
</dbReference>
<dbReference type="PROSITE" id="PS51482">
    <property type="entry name" value="DEGV"/>
    <property type="match status" value="1"/>
</dbReference>
<gene>
    <name evidence="2" type="ORF">H9849_05120</name>
</gene>
<dbReference type="AlphaFoldDB" id="A0A9D1X3T2"/>
<name>A0A9D1X3T2_9FIRM</name>
<accession>A0A9D1X3T2</accession>
<dbReference type="PANTHER" id="PTHR33434">
    <property type="entry name" value="DEGV DOMAIN-CONTAINING PROTEIN DR_1986-RELATED"/>
    <property type="match status" value="1"/>
</dbReference>
<reference evidence="2" key="1">
    <citation type="journal article" date="2021" name="PeerJ">
        <title>Extensive microbial diversity within the chicken gut microbiome revealed by metagenomics and culture.</title>
        <authorList>
            <person name="Gilroy R."/>
            <person name="Ravi A."/>
            <person name="Getino M."/>
            <person name="Pursley I."/>
            <person name="Horton D.L."/>
            <person name="Alikhan N.F."/>
            <person name="Baker D."/>
            <person name="Gharbi K."/>
            <person name="Hall N."/>
            <person name="Watson M."/>
            <person name="Adriaenssens E.M."/>
            <person name="Foster-Nyarko E."/>
            <person name="Jarju S."/>
            <person name="Secka A."/>
            <person name="Antonio M."/>
            <person name="Oren A."/>
            <person name="Chaudhuri R.R."/>
            <person name="La Ragione R."/>
            <person name="Hildebrand F."/>
            <person name="Pallen M.J."/>
        </authorList>
    </citation>
    <scope>NUCLEOTIDE SEQUENCE</scope>
    <source>
        <strain evidence="2">ChiSxjej3B15-1167</strain>
    </source>
</reference>
<reference evidence="2" key="2">
    <citation type="submission" date="2021-04" db="EMBL/GenBank/DDBJ databases">
        <authorList>
            <person name="Gilroy R."/>
        </authorList>
    </citation>
    <scope>NUCLEOTIDE SEQUENCE</scope>
    <source>
        <strain evidence="2">ChiSxjej3B15-1167</strain>
    </source>
</reference>
<dbReference type="Pfam" id="PF02645">
    <property type="entry name" value="DegV"/>
    <property type="match status" value="1"/>
</dbReference>
<evidence type="ECO:0000256" key="1">
    <source>
        <dbReference type="ARBA" id="ARBA00023121"/>
    </source>
</evidence>
<comment type="caution">
    <text evidence="2">The sequence shown here is derived from an EMBL/GenBank/DDBJ whole genome shotgun (WGS) entry which is preliminary data.</text>
</comment>
<dbReference type="InterPro" id="IPR043168">
    <property type="entry name" value="DegV_C"/>
</dbReference>
<organism evidence="2 3">
    <name type="scientific">Candidatus Anaerobutyricum stercoripullorum</name>
    <dbReference type="NCBI Taxonomy" id="2838456"/>
    <lineage>
        <taxon>Bacteria</taxon>
        <taxon>Bacillati</taxon>
        <taxon>Bacillota</taxon>
        <taxon>Clostridia</taxon>
        <taxon>Lachnospirales</taxon>
        <taxon>Lachnospiraceae</taxon>
        <taxon>Anaerobutyricum</taxon>
    </lineage>
</organism>
<protein>
    <submittedName>
        <fullName evidence="2">DegV family protein</fullName>
    </submittedName>
</protein>
<dbReference type="SUPFAM" id="SSF82549">
    <property type="entry name" value="DAK1/DegV-like"/>
    <property type="match status" value="1"/>
</dbReference>
<dbReference type="Gene3D" id="3.30.1180.10">
    <property type="match status" value="1"/>
</dbReference>
<keyword evidence="1" id="KW-0446">Lipid-binding</keyword>
<dbReference type="Gene3D" id="3.40.50.10170">
    <property type="match status" value="1"/>
</dbReference>
<dbReference type="EMBL" id="DXEQ01000138">
    <property type="protein sequence ID" value="HIX72384.1"/>
    <property type="molecule type" value="Genomic_DNA"/>
</dbReference>
<sequence>MNYQIISDGCCDLSKDVIEKYQLHIIPFYISFDEKNYYKEIEGIAIRDVYDRMVSNPDVYPKTSLPSVQNYIDVFLPYVEKGVPVICICFTPSLSGSYNSACNAREIVLEDHPQAQIAVINSKAATVSQGLMVIEAGRMRADGVSYEECVRILEEMKKTNRIFFTVGNVDYLKHGGRIGKLAGLATSALSLKPLITLVDGAIEASGIGRSRKKTVKKTIDLMDGYFKETGERLKDYGVAVGYGYDLEEAGTFYEMVSAHVDSMVKGKEVSFIQIGATIAVHTGPHAIGIGIVKKYEHFL</sequence>
<dbReference type="Proteomes" id="UP000886805">
    <property type="component" value="Unassembled WGS sequence"/>
</dbReference>
<dbReference type="PANTHER" id="PTHR33434:SF2">
    <property type="entry name" value="FATTY ACID-BINDING PROTEIN TM_1468"/>
    <property type="match status" value="1"/>
</dbReference>
<dbReference type="NCBIfam" id="TIGR00762">
    <property type="entry name" value="DegV"/>
    <property type="match status" value="1"/>
</dbReference>
<evidence type="ECO:0000313" key="3">
    <source>
        <dbReference type="Proteomes" id="UP000886805"/>
    </source>
</evidence>